<evidence type="ECO:0000313" key="2">
    <source>
        <dbReference type="EMBL" id="KAK6918828.1"/>
    </source>
</evidence>
<dbReference type="InterPro" id="IPR050796">
    <property type="entry name" value="SCF_F-box_component"/>
</dbReference>
<dbReference type="InterPro" id="IPR017451">
    <property type="entry name" value="F-box-assoc_interact_dom"/>
</dbReference>
<protein>
    <submittedName>
        <fullName evidence="2">F-box associated domain, type 3</fullName>
    </submittedName>
</protein>
<proteinExistence type="predicted"/>
<comment type="caution">
    <text evidence="2">The sequence shown here is derived from an EMBL/GenBank/DDBJ whole genome shotgun (WGS) entry which is preliminary data.</text>
</comment>
<dbReference type="InterPro" id="IPR013187">
    <property type="entry name" value="F-box-assoc_dom_typ3"/>
</dbReference>
<reference evidence="2 3" key="1">
    <citation type="submission" date="2023-12" db="EMBL/GenBank/DDBJ databases">
        <title>A high-quality genome assembly for Dillenia turbinata (Dilleniales).</title>
        <authorList>
            <person name="Chanderbali A."/>
        </authorList>
    </citation>
    <scope>NUCLEOTIDE SEQUENCE [LARGE SCALE GENOMIC DNA]</scope>
    <source>
        <strain evidence="2">LSX21</strain>
        <tissue evidence="2">Leaf</tissue>
    </source>
</reference>
<gene>
    <name evidence="2" type="ORF">RJ641_017250</name>
</gene>
<dbReference type="NCBIfam" id="TIGR01640">
    <property type="entry name" value="F_box_assoc_1"/>
    <property type="match status" value="1"/>
</dbReference>
<evidence type="ECO:0000259" key="1">
    <source>
        <dbReference type="Pfam" id="PF08268"/>
    </source>
</evidence>
<dbReference type="EMBL" id="JBAMMX010000022">
    <property type="protein sequence ID" value="KAK6918828.1"/>
    <property type="molecule type" value="Genomic_DNA"/>
</dbReference>
<sequence>MAIIKFPKKKKNAGDHLLRDHLQPPITLVPIVLSFIDISSCDGNDELAHQIHDPFGDVMPEFYIIGSCNGLLCLHNSLFYDPIFVYNPFTQAFVELPKSMLSSKRKRPRSDQYGIQEVVFGFGYHPKVCEYKVVKIAYYRNSWNEKLQPQRSNVQVFTLGTNIWRSIGKIPCLLEGRHPSEALVKGRLHWVTRRRNLYQIVSFDLADEQFRKFQGPAGSAWNCLRLSLAVVDGCLTATIERHCYRLEIWILKDYDVPRSWMKKYNLIPDLPIRVFKNNS</sequence>
<dbReference type="PANTHER" id="PTHR31672">
    <property type="entry name" value="BNACNNG10540D PROTEIN"/>
    <property type="match status" value="1"/>
</dbReference>
<evidence type="ECO:0000313" key="3">
    <source>
        <dbReference type="Proteomes" id="UP001370490"/>
    </source>
</evidence>
<organism evidence="2 3">
    <name type="scientific">Dillenia turbinata</name>
    <dbReference type="NCBI Taxonomy" id="194707"/>
    <lineage>
        <taxon>Eukaryota</taxon>
        <taxon>Viridiplantae</taxon>
        <taxon>Streptophyta</taxon>
        <taxon>Embryophyta</taxon>
        <taxon>Tracheophyta</taxon>
        <taxon>Spermatophyta</taxon>
        <taxon>Magnoliopsida</taxon>
        <taxon>eudicotyledons</taxon>
        <taxon>Gunneridae</taxon>
        <taxon>Pentapetalae</taxon>
        <taxon>Dilleniales</taxon>
        <taxon>Dilleniaceae</taxon>
        <taxon>Dillenia</taxon>
    </lineage>
</organism>
<dbReference type="Pfam" id="PF08268">
    <property type="entry name" value="FBA_3"/>
    <property type="match status" value="1"/>
</dbReference>
<dbReference type="Proteomes" id="UP001370490">
    <property type="component" value="Unassembled WGS sequence"/>
</dbReference>
<name>A0AAN8Z305_9MAGN</name>
<dbReference type="AlphaFoldDB" id="A0AAN8Z305"/>
<keyword evidence="3" id="KW-1185">Reference proteome</keyword>
<feature type="domain" description="F-box associated beta-propeller type 3" evidence="1">
    <location>
        <begin position="47"/>
        <end position="271"/>
    </location>
</feature>
<accession>A0AAN8Z305</accession>